<accession>T1C8N5</accession>
<protein>
    <submittedName>
        <fullName evidence="7">Permease for cytosine/purines, uracil, thiamine, allantoin</fullName>
    </submittedName>
</protein>
<feature type="transmembrane region" description="Helical" evidence="6">
    <location>
        <begin position="21"/>
        <end position="42"/>
    </location>
</feature>
<sequence>MYGKAIWNPVEPGRTHDGSDVLVALLVLLVDTISVNLAANLVGPAFDFSALWPRRISYRTGGYVTAVVAVAMMPWKILASTHGYILTWLDGYSALLGAVAGILIVDYYVVRRRAIDVEALYRGQGGRYHYWRGWNPDRAGGLPGRCSALPAGVSCMCRCRGRSRTRACSSRTCTVTRGSWRWVSRASSTRWE</sequence>
<feature type="non-terminal residue" evidence="7">
    <location>
        <position position="192"/>
    </location>
</feature>
<comment type="similarity">
    <text evidence="2">Belongs to the purine-cytosine permease (2.A.39) family.</text>
</comment>
<evidence type="ECO:0000256" key="4">
    <source>
        <dbReference type="ARBA" id="ARBA00022989"/>
    </source>
</evidence>
<dbReference type="PANTHER" id="PTHR30618">
    <property type="entry name" value="NCS1 FAMILY PURINE/PYRIMIDINE TRANSPORTER"/>
    <property type="match status" value="1"/>
</dbReference>
<dbReference type="GO" id="GO:0015205">
    <property type="term" value="F:nucleobase transmembrane transporter activity"/>
    <property type="evidence" value="ECO:0007669"/>
    <property type="project" value="TreeGrafter"/>
</dbReference>
<evidence type="ECO:0000256" key="1">
    <source>
        <dbReference type="ARBA" id="ARBA00004141"/>
    </source>
</evidence>
<dbReference type="InterPro" id="IPR001248">
    <property type="entry name" value="Pur-cyt_permease"/>
</dbReference>
<organism evidence="7">
    <name type="scientific">mine drainage metagenome</name>
    <dbReference type="NCBI Taxonomy" id="410659"/>
    <lineage>
        <taxon>unclassified sequences</taxon>
        <taxon>metagenomes</taxon>
        <taxon>ecological metagenomes</taxon>
    </lineage>
</organism>
<dbReference type="EMBL" id="AUZX01002201">
    <property type="protein sequence ID" value="EQD77383.1"/>
    <property type="molecule type" value="Genomic_DNA"/>
</dbReference>
<gene>
    <name evidence="7" type="ORF">B1A_02987</name>
</gene>
<reference evidence="7" key="2">
    <citation type="journal article" date="2014" name="ISME J.">
        <title>Microbial stratification in low pH oxic and suboxic macroscopic growths along an acid mine drainage.</title>
        <authorList>
            <person name="Mendez-Garcia C."/>
            <person name="Mesa V."/>
            <person name="Sprenger R.R."/>
            <person name="Richter M."/>
            <person name="Diez M.S."/>
            <person name="Solano J."/>
            <person name="Bargiela R."/>
            <person name="Golyshina O.V."/>
            <person name="Manteca A."/>
            <person name="Ramos J.L."/>
            <person name="Gallego J.R."/>
            <person name="Llorente I."/>
            <person name="Martins Dos Santos V.A."/>
            <person name="Jensen O.N."/>
            <person name="Pelaez A.I."/>
            <person name="Sanchez J."/>
            <person name="Ferrer M."/>
        </authorList>
    </citation>
    <scope>NUCLEOTIDE SEQUENCE</scope>
</reference>
<keyword evidence="4 6" id="KW-1133">Transmembrane helix</keyword>
<evidence type="ECO:0000256" key="3">
    <source>
        <dbReference type="ARBA" id="ARBA00022692"/>
    </source>
</evidence>
<evidence type="ECO:0000256" key="6">
    <source>
        <dbReference type="SAM" id="Phobius"/>
    </source>
</evidence>
<keyword evidence="3 6" id="KW-0812">Transmembrane</keyword>
<feature type="transmembrane region" description="Helical" evidence="6">
    <location>
        <begin position="91"/>
        <end position="110"/>
    </location>
</feature>
<name>T1C8N5_9ZZZZ</name>
<comment type="caution">
    <text evidence="7">The sequence shown here is derived from an EMBL/GenBank/DDBJ whole genome shotgun (WGS) entry which is preliminary data.</text>
</comment>
<reference evidence="7" key="1">
    <citation type="submission" date="2013-08" db="EMBL/GenBank/DDBJ databases">
        <authorList>
            <person name="Mendez C."/>
            <person name="Richter M."/>
            <person name="Ferrer M."/>
            <person name="Sanchez J."/>
        </authorList>
    </citation>
    <scope>NUCLEOTIDE SEQUENCE</scope>
</reference>
<evidence type="ECO:0000256" key="2">
    <source>
        <dbReference type="ARBA" id="ARBA00008974"/>
    </source>
</evidence>
<evidence type="ECO:0000256" key="5">
    <source>
        <dbReference type="ARBA" id="ARBA00023136"/>
    </source>
</evidence>
<keyword evidence="5 6" id="KW-0472">Membrane</keyword>
<dbReference type="AlphaFoldDB" id="T1C8N5"/>
<dbReference type="Gene3D" id="1.10.4160.10">
    <property type="entry name" value="Hydantoin permease"/>
    <property type="match status" value="1"/>
</dbReference>
<feature type="transmembrane region" description="Helical" evidence="6">
    <location>
        <begin position="63"/>
        <end position="85"/>
    </location>
</feature>
<proteinExistence type="inferred from homology"/>
<comment type="subcellular location">
    <subcellularLocation>
        <location evidence="1">Membrane</location>
        <topology evidence="1">Multi-pass membrane protein</topology>
    </subcellularLocation>
</comment>
<dbReference type="Pfam" id="PF02133">
    <property type="entry name" value="Transp_cyt_pur"/>
    <property type="match status" value="1"/>
</dbReference>
<evidence type="ECO:0000313" key="7">
    <source>
        <dbReference type="EMBL" id="EQD77383.1"/>
    </source>
</evidence>
<dbReference type="PANTHER" id="PTHR30618:SF0">
    <property type="entry name" value="PURINE-URACIL PERMEASE NCS1"/>
    <property type="match status" value="1"/>
</dbReference>
<dbReference type="GO" id="GO:0005886">
    <property type="term" value="C:plasma membrane"/>
    <property type="evidence" value="ECO:0007669"/>
    <property type="project" value="TreeGrafter"/>
</dbReference>
<dbReference type="InterPro" id="IPR045225">
    <property type="entry name" value="Uracil/uridine/allantoin_perm"/>
</dbReference>